<evidence type="ECO:0000313" key="2">
    <source>
        <dbReference type="EMBL" id="VDN45381.1"/>
    </source>
</evidence>
<dbReference type="AlphaFoldDB" id="A0A3P7PQN3"/>
<gene>
    <name evidence="2" type="ORF">DILT_LOCUS19585</name>
</gene>
<proteinExistence type="predicted"/>
<dbReference type="OrthoDB" id="6263689at2759"/>
<feature type="region of interest" description="Disordered" evidence="1">
    <location>
        <begin position="1"/>
        <end position="57"/>
    </location>
</feature>
<keyword evidence="3" id="KW-1185">Reference proteome</keyword>
<name>A0A3P7PQN3_DIBLA</name>
<protein>
    <submittedName>
        <fullName evidence="2">Uncharacterized protein</fullName>
    </submittedName>
</protein>
<evidence type="ECO:0000256" key="1">
    <source>
        <dbReference type="SAM" id="MobiDB-lite"/>
    </source>
</evidence>
<dbReference type="EMBL" id="UYRU01116261">
    <property type="protein sequence ID" value="VDN45381.1"/>
    <property type="molecule type" value="Genomic_DNA"/>
</dbReference>
<dbReference type="Proteomes" id="UP000281553">
    <property type="component" value="Unassembled WGS sequence"/>
</dbReference>
<feature type="compositionally biased region" description="Basic and acidic residues" evidence="1">
    <location>
        <begin position="22"/>
        <end position="35"/>
    </location>
</feature>
<sequence>MSTGMRAYSPPSVPGENSSSDATERLLFKEVDPKGRPPPAEIASTPSSPGSDQNGNWAVVTSVSGREHKTLVRPCPTAHV</sequence>
<evidence type="ECO:0000313" key="3">
    <source>
        <dbReference type="Proteomes" id="UP000281553"/>
    </source>
</evidence>
<organism evidence="2 3">
    <name type="scientific">Dibothriocephalus latus</name>
    <name type="common">Fish tapeworm</name>
    <name type="synonym">Diphyllobothrium latum</name>
    <dbReference type="NCBI Taxonomy" id="60516"/>
    <lineage>
        <taxon>Eukaryota</taxon>
        <taxon>Metazoa</taxon>
        <taxon>Spiralia</taxon>
        <taxon>Lophotrochozoa</taxon>
        <taxon>Platyhelminthes</taxon>
        <taxon>Cestoda</taxon>
        <taxon>Eucestoda</taxon>
        <taxon>Diphyllobothriidea</taxon>
        <taxon>Diphyllobothriidae</taxon>
        <taxon>Dibothriocephalus</taxon>
    </lineage>
</organism>
<feature type="compositionally biased region" description="Polar residues" evidence="1">
    <location>
        <begin position="44"/>
        <end position="57"/>
    </location>
</feature>
<accession>A0A3P7PQN3</accession>
<reference evidence="2 3" key="1">
    <citation type="submission" date="2018-11" db="EMBL/GenBank/DDBJ databases">
        <authorList>
            <consortium name="Pathogen Informatics"/>
        </authorList>
    </citation>
    <scope>NUCLEOTIDE SEQUENCE [LARGE SCALE GENOMIC DNA]</scope>
</reference>